<feature type="non-terminal residue" evidence="3">
    <location>
        <position position="1"/>
    </location>
</feature>
<sequence>KSGNTITLIEFINMTKEQEQLGMNIKAWATGIIELCTAYFFIGHQGTLSKQDVRAAYDGSLFYRIKDTNRLMIQDKDNSLHGTYLSQSAHPLSKKAWETRFKSLSDSVQARSTLVLSDTRVNQWVSFIQDNMLSRLTRSRPVLRGVSTPKTPAYRTQKTIDDPTTLFPEGLTGVAKETHTNSIDNNYLSSLLSQDPLEETHPMITGVQTLLDQDILLGVYHTKAQASSSIDYAPSLTKSISTSSNESHSEPLMTSFFREDDTHLNWLTEGTGLTGVQVEKPVSDALIQPEVAVVEHPKANITPPPEDEPMMEKPTEKPVPPTPIQTDSQKRKTNKKVKNMSPVEPQKLSDTPINASWAIAK</sequence>
<keyword evidence="4" id="KW-1185">Reference proteome</keyword>
<reference evidence="3 4" key="1">
    <citation type="journal article" date="2018" name="G3 (Bethesda)">
        <title>Phylogenetic and Phylogenomic Definition of Rhizopus Species.</title>
        <authorList>
            <person name="Gryganskyi A.P."/>
            <person name="Golan J."/>
            <person name="Dolatabadi S."/>
            <person name="Mondo S."/>
            <person name="Robb S."/>
            <person name="Idnurm A."/>
            <person name="Muszewska A."/>
            <person name="Steczkiewicz K."/>
            <person name="Masonjones S."/>
            <person name="Liao H.L."/>
            <person name="Gajdeczka M.T."/>
            <person name="Anike F."/>
            <person name="Vuek A."/>
            <person name="Anishchenko I.M."/>
            <person name="Voigt K."/>
            <person name="de Hoog G.S."/>
            <person name="Smith M.E."/>
            <person name="Heitman J."/>
            <person name="Vilgalys R."/>
            <person name="Stajich J.E."/>
        </authorList>
    </citation>
    <scope>NUCLEOTIDE SEQUENCE [LARGE SCALE GENOMIC DNA]</scope>
    <source>
        <strain evidence="3 4">LSU 92-RS-03</strain>
    </source>
</reference>
<dbReference type="InterPro" id="IPR007736">
    <property type="entry name" value="Caleosin-related"/>
</dbReference>
<dbReference type="Proteomes" id="UP000253551">
    <property type="component" value="Unassembled WGS sequence"/>
</dbReference>
<dbReference type="Pfam" id="PF05042">
    <property type="entry name" value="Caleosin"/>
    <property type="match status" value="1"/>
</dbReference>
<evidence type="ECO:0000256" key="2">
    <source>
        <dbReference type="SAM" id="MobiDB-lite"/>
    </source>
</evidence>
<dbReference type="AlphaFoldDB" id="A0A367JXW1"/>
<evidence type="ECO:0000256" key="1">
    <source>
        <dbReference type="ARBA" id="ARBA00006765"/>
    </source>
</evidence>
<name>A0A367JXW1_RHIST</name>
<evidence type="ECO:0000313" key="3">
    <source>
        <dbReference type="EMBL" id="RCH94491.1"/>
    </source>
</evidence>
<comment type="similarity">
    <text evidence="1">Belongs to the caleosin family.</text>
</comment>
<evidence type="ECO:0000313" key="4">
    <source>
        <dbReference type="Proteomes" id="UP000253551"/>
    </source>
</evidence>
<proteinExistence type="inferred from homology"/>
<dbReference type="OrthoDB" id="640742at2759"/>
<organism evidence="3 4">
    <name type="scientific">Rhizopus stolonifer</name>
    <name type="common">Rhizopus nigricans</name>
    <dbReference type="NCBI Taxonomy" id="4846"/>
    <lineage>
        <taxon>Eukaryota</taxon>
        <taxon>Fungi</taxon>
        <taxon>Fungi incertae sedis</taxon>
        <taxon>Mucoromycota</taxon>
        <taxon>Mucoromycotina</taxon>
        <taxon>Mucoromycetes</taxon>
        <taxon>Mucorales</taxon>
        <taxon>Mucorineae</taxon>
        <taxon>Rhizopodaceae</taxon>
        <taxon>Rhizopus</taxon>
    </lineage>
</organism>
<dbReference type="STRING" id="4846.A0A367JXW1"/>
<comment type="caution">
    <text evidence="3">The sequence shown here is derived from an EMBL/GenBank/DDBJ whole genome shotgun (WGS) entry which is preliminary data.</text>
</comment>
<feature type="region of interest" description="Disordered" evidence="2">
    <location>
        <begin position="298"/>
        <end position="361"/>
    </location>
</feature>
<dbReference type="EMBL" id="PJQM01002551">
    <property type="protein sequence ID" value="RCH94491.1"/>
    <property type="molecule type" value="Genomic_DNA"/>
</dbReference>
<gene>
    <name evidence="3" type="ORF">CU098_000784</name>
</gene>
<protein>
    <submittedName>
        <fullName evidence="3">Uncharacterized protein</fullName>
    </submittedName>
</protein>
<accession>A0A367JXW1</accession>